<dbReference type="Proteomes" id="UP000266841">
    <property type="component" value="Unassembled WGS sequence"/>
</dbReference>
<gene>
    <name evidence="2" type="ORF">THAOC_14295</name>
</gene>
<proteinExistence type="predicted"/>
<evidence type="ECO:0000313" key="2">
    <source>
        <dbReference type="EMBL" id="EJK64916.1"/>
    </source>
</evidence>
<sequence length="342" mass="37398">MERQRIARSGNADFTNRRFSNGYLRPAESQVNYKYVQMDVEALNHGLSPNIHRSMAVQVEAHLCLPTARKKRPETANADADAVGQRKPNGAVAQGPRTARRGRPDTDGIGIGWLGAVPSRVGRTTSDNGGRDHDESSRHRWKRRGSTASSRRLERAVSQRDEEAIELDDAVSSRSQVDARRRCLGAVGFILMNRSSGLVATARRAVVVPSEFGGAGAEYYDRDREESQFRVRYVEPQARAGHVCDPAVGAHSDEGAAPAPGERSLWHPLVAIPRSLSVPPESRGPGDRASPTAARWGVVRLRVVTLYQLSTATGAVVGRRRPWRGLVESQVALGQPLLPSPW</sequence>
<protein>
    <submittedName>
        <fullName evidence="2">Uncharacterized protein</fullName>
    </submittedName>
</protein>
<dbReference type="AlphaFoldDB" id="K0SV69"/>
<feature type="region of interest" description="Disordered" evidence="1">
    <location>
        <begin position="70"/>
        <end position="162"/>
    </location>
</feature>
<accession>K0SV69</accession>
<evidence type="ECO:0000313" key="3">
    <source>
        <dbReference type="Proteomes" id="UP000266841"/>
    </source>
</evidence>
<organism evidence="2 3">
    <name type="scientific">Thalassiosira oceanica</name>
    <name type="common">Marine diatom</name>
    <dbReference type="NCBI Taxonomy" id="159749"/>
    <lineage>
        <taxon>Eukaryota</taxon>
        <taxon>Sar</taxon>
        <taxon>Stramenopiles</taxon>
        <taxon>Ochrophyta</taxon>
        <taxon>Bacillariophyta</taxon>
        <taxon>Coscinodiscophyceae</taxon>
        <taxon>Thalassiosirophycidae</taxon>
        <taxon>Thalassiosirales</taxon>
        <taxon>Thalassiosiraceae</taxon>
        <taxon>Thalassiosira</taxon>
    </lineage>
</organism>
<dbReference type="EMBL" id="AGNL01016683">
    <property type="protein sequence ID" value="EJK64916.1"/>
    <property type="molecule type" value="Genomic_DNA"/>
</dbReference>
<comment type="caution">
    <text evidence="2">The sequence shown here is derived from an EMBL/GenBank/DDBJ whole genome shotgun (WGS) entry which is preliminary data.</text>
</comment>
<keyword evidence="3" id="KW-1185">Reference proteome</keyword>
<feature type="compositionally biased region" description="Basic and acidic residues" evidence="1">
    <location>
        <begin position="129"/>
        <end position="138"/>
    </location>
</feature>
<reference evidence="2 3" key="1">
    <citation type="journal article" date="2012" name="Genome Biol.">
        <title>Genome and low-iron response of an oceanic diatom adapted to chronic iron limitation.</title>
        <authorList>
            <person name="Lommer M."/>
            <person name="Specht M."/>
            <person name="Roy A.S."/>
            <person name="Kraemer L."/>
            <person name="Andreson R."/>
            <person name="Gutowska M.A."/>
            <person name="Wolf J."/>
            <person name="Bergner S.V."/>
            <person name="Schilhabel M.B."/>
            <person name="Klostermeier U.C."/>
            <person name="Beiko R.G."/>
            <person name="Rosenstiel P."/>
            <person name="Hippler M."/>
            <person name="Laroche J."/>
        </authorList>
    </citation>
    <scope>NUCLEOTIDE SEQUENCE [LARGE SCALE GENOMIC DNA]</scope>
    <source>
        <strain evidence="2 3">CCMP1005</strain>
    </source>
</reference>
<feature type="compositionally biased region" description="Basic and acidic residues" evidence="1">
    <location>
        <begin position="151"/>
        <end position="162"/>
    </location>
</feature>
<name>K0SV69_THAOC</name>
<evidence type="ECO:0000256" key="1">
    <source>
        <dbReference type="SAM" id="MobiDB-lite"/>
    </source>
</evidence>